<gene>
    <name evidence="1" type="ORF">ACCUM_1070</name>
</gene>
<comment type="caution">
    <text evidence="1">The sequence shown here is derived from an EMBL/GenBank/DDBJ whole genome shotgun (WGS) entry which is preliminary data.</text>
</comment>
<proteinExistence type="predicted"/>
<evidence type="ECO:0000313" key="2">
    <source>
        <dbReference type="Proteomes" id="UP000306324"/>
    </source>
</evidence>
<accession>A0A5S4EK10</accession>
<protein>
    <submittedName>
        <fullName evidence="1">Uncharacterized protein</fullName>
    </submittedName>
</protein>
<reference evidence="1 2" key="1">
    <citation type="submission" date="2019-04" db="EMBL/GenBank/DDBJ databases">
        <title>A novel phosphate-accumulating bacterium identified in bioreactor for phosphate removal from wastewater.</title>
        <authorList>
            <person name="Kotlyarov R.Y."/>
            <person name="Beletsky A.V."/>
            <person name="Kallistova A.Y."/>
            <person name="Dorofeev A.G."/>
            <person name="Nikolaev Y.Y."/>
            <person name="Pimenov N.V."/>
            <person name="Ravin N.V."/>
            <person name="Mardanov A.V."/>
        </authorList>
    </citation>
    <scope>NUCLEOTIDE SEQUENCE [LARGE SCALE GENOMIC DNA]</scope>
    <source>
        <strain evidence="1 2">Bin19</strain>
    </source>
</reference>
<sequence length="47" mass="5460">MVADEGIIQMLSKDIQIGRRTNLFEGMLGKFQFACEQFHILLFEMPL</sequence>
<keyword evidence="2" id="KW-1185">Reference proteome</keyword>
<evidence type="ECO:0000313" key="1">
    <source>
        <dbReference type="EMBL" id="TMQ75565.1"/>
    </source>
</evidence>
<dbReference type="AlphaFoldDB" id="A0A5S4EK10"/>
<dbReference type="EMBL" id="SWAD01000087">
    <property type="protein sequence ID" value="TMQ75565.1"/>
    <property type="molecule type" value="Genomic_DNA"/>
</dbReference>
<dbReference type="Proteomes" id="UP000306324">
    <property type="component" value="Unassembled WGS sequence"/>
</dbReference>
<name>A0A5S4EK10_9PROT</name>
<organism evidence="1 2">
    <name type="scientific">Candidatus Accumulibacter phosphatis</name>
    <dbReference type="NCBI Taxonomy" id="327160"/>
    <lineage>
        <taxon>Bacteria</taxon>
        <taxon>Pseudomonadati</taxon>
        <taxon>Pseudomonadota</taxon>
        <taxon>Betaproteobacteria</taxon>
        <taxon>Candidatus Accumulibacter</taxon>
    </lineage>
</organism>